<evidence type="ECO:0000313" key="2">
    <source>
        <dbReference type="Proteomes" id="UP000263753"/>
    </source>
</evidence>
<dbReference type="GO" id="GO:0006281">
    <property type="term" value="P:DNA repair"/>
    <property type="evidence" value="ECO:0007669"/>
    <property type="project" value="TreeGrafter"/>
</dbReference>
<dbReference type="NCBIfam" id="TIGR01509">
    <property type="entry name" value="HAD-SF-IA-v3"/>
    <property type="match status" value="1"/>
</dbReference>
<proteinExistence type="predicted"/>
<dbReference type="SUPFAM" id="SSF56784">
    <property type="entry name" value="HAD-like"/>
    <property type="match status" value="1"/>
</dbReference>
<keyword evidence="1" id="KW-0378">Hydrolase</keyword>
<dbReference type="AlphaFoldDB" id="A0A3B7LWM4"/>
<dbReference type="PANTHER" id="PTHR43434:SF3">
    <property type="entry name" value="GMP_IMP NUCLEOTIDASE YRFG"/>
    <property type="match status" value="1"/>
</dbReference>
<dbReference type="InterPro" id="IPR006439">
    <property type="entry name" value="HAD-SF_hydro_IA"/>
</dbReference>
<dbReference type="RefSeq" id="WP_087512258.1">
    <property type="nucleotide sequence ID" value="NZ_CP032134.1"/>
</dbReference>
<dbReference type="InterPro" id="IPR050155">
    <property type="entry name" value="HAD-like_hydrolase_sf"/>
</dbReference>
<protein>
    <submittedName>
        <fullName evidence="1">HAD family hydrolase</fullName>
    </submittedName>
</protein>
<reference evidence="2" key="1">
    <citation type="submission" date="2018-09" db="EMBL/GenBank/DDBJ databases">
        <title>The complete genome of Acinetobacter sp. strain WCHAc010005.</title>
        <authorList>
            <person name="Hu Y."/>
            <person name="Long H."/>
            <person name="Feng Y."/>
            <person name="Zong Z."/>
        </authorList>
    </citation>
    <scope>NUCLEOTIDE SEQUENCE [LARGE SCALE GENOMIC DNA]</scope>
    <source>
        <strain evidence="2">WCHAc010005</strain>
    </source>
</reference>
<dbReference type="InterPro" id="IPR041492">
    <property type="entry name" value="HAD_2"/>
</dbReference>
<dbReference type="SFLD" id="SFLDS00003">
    <property type="entry name" value="Haloacid_Dehalogenase"/>
    <property type="match status" value="1"/>
</dbReference>
<dbReference type="Gene3D" id="3.40.50.1000">
    <property type="entry name" value="HAD superfamily/HAD-like"/>
    <property type="match status" value="1"/>
</dbReference>
<dbReference type="GO" id="GO:0005829">
    <property type="term" value="C:cytosol"/>
    <property type="evidence" value="ECO:0007669"/>
    <property type="project" value="TreeGrafter"/>
</dbReference>
<gene>
    <name evidence="1" type="ORF">CDG60_10160</name>
</gene>
<evidence type="ECO:0000313" key="1">
    <source>
        <dbReference type="EMBL" id="AXY56888.1"/>
    </source>
</evidence>
<dbReference type="GO" id="GO:0008967">
    <property type="term" value="F:phosphoglycolate phosphatase activity"/>
    <property type="evidence" value="ECO:0007669"/>
    <property type="project" value="TreeGrafter"/>
</dbReference>
<dbReference type="Pfam" id="PF13419">
    <property type="entry name" value="HAD_2"/>
    <property type="match status" value="1"/>
</dbReference>
<accession>A0A3B7LWM4</accession>
<name>A0A3B7LWM4_9GAMM</name>
<sequence>MLNMSEKPTIIFDMDGTLLDLAYDDQIWNHLLPERYSQIHQCSLEQSKSTLAEFYQEHNHTLKWYSSSFWTSKIGVDVLALQIEFQHKVALRDGCLELLDYLKENRYPCWLATNADLAGLKFKLEITGLAQYFDVIVSSESFGHSKEFPEFWQKLNTQHPFNADQVFFVDDTEKVLQGAQNYGIQNLVTIQQPSSMGNIRQHSAYPMLNRLTDLIPLIEQIEGNKKYA</sequence>
<dbReference type="SFLD" id="SFLDG01129">
    <property type="entry name" value="C1.5:_HAD__Beta-PGM__Phosphata"/>
    <property type="match status" value="1"/>
</dbReference>
<dbReference type="InterPro" id="IPR036412">
    <property type="entry name" value="HAD-like_sf"/>
</dbReference>
<organism evidence="1 2">
    <name type="scientific">Acinetobacter chinensis</name>
    <dbReference type="NCBI Taxonomy" id="2004650"/>
    <lineage>
        <taxon>Bacteria</taxon>
        <taxon>Pseudomonadati</taxon>
        <taxon>Pseudomonadota</taxon>
        <taxon>Gammaproteobacteria</taxon>
        <taxon>Moraxellales</taxon>
        <taxon>Moraxellaceae</taxon>
        <taxon>Acinetobacter</taxon>
    </lineage>
</organism>
<dbReference type="PANTHER" id="PTHR43434">
    <property type="entry name" value="PHOSPHOGLYCOLATE PHOSPHATASE"/>
    <property type="match status" value="1"/>
</dbReference>
<dbReference type="KEGG" id="achi:CDG60_10160"/>
<dbReference type="EMBL" id="CP032134">
    <property type="protein sequence ID" value="AXY56888.1"/>
    <property type="molecule type" value="Genomic_DNA"/>
</dbReference>
<dbReference type="Proteomes" id="UP000263753">
    <property type="component" value="Chromosome"/>
</dbReference>
<dbReference type="InterPro" id="IPR023214">
    <property type="entry name" value="HAD_sf"/>
</dbReference>
<dbReference type="CDD" id="cd01427">
    <property type="entry name" value="HAD_like"/>
    <property type="match status" value="1"/>
</dbReference>